<dbReference type="Pfam" id="PF00004">
    <property type="entry name" value="AAA"/>
    <property type="match status" value="2"/>
</dbReference>
<sequence>MGEGNQLLMKVREAGAGDAGRGVARIHPEDMAALGASVGDIVVISGSKSAAAKILPGHKEYRSKSAVQIDGIIRENAGVGLDDRVSVKKAVPSRARSVVLAPVADSADTCIDWDPAYIARLLEGLAVMQGNTVRAALFGSKCAEFKVVGASPGDVSIICPDTAIIVESRREERAAKYRISYEDIGGLHVEIQKIREMIELPLRYPEIFERLGIAPPNGVLLHGPPGTGKTLIARAAAAETRAYFIAVNGPEIMNKFYGESEAQLRSIFEEAAERAPSIIFIDEIDAIAPKRTEVSGEVEKRVVGQLLALMDGMEKRRHVVVIGATNIPEYLDPAFRRPGRFDREISVSVPDKQGRREILDIYTRGMPLSADIDLTEIAGITHGFVGADLEALCREAGMLAMRKILPGMDFHRDCVPYETLLSLEVNMDHFMRAMGEIEPSAIREVFVEIPNVMWQDIGGLEDIKDAIKKSIEWPLKYPDLFRHVKAGYSKGILLTGPPGTGKTLIAKAAASASNANFISVKGPALFSKWVGESEKRVREVFRKAKQAAPCIIFFDEIDALSCQEGYGGNDSGVGRRVISQLLAEMDGVEELKGVIVLAATNRIDLIDAALLRQGRFDEIFEIFPPDYEQRCKIFDIHLRGRPIAGGVCTRELAFRTEGLVGADISGICKKAAVRAIDRFLKAGGGATEDVVINNDDLSWAIEQIAAFKKTAHLKPDSQ</sequence>
<dbReference type="OrthoDB" id="9809379at2"/>
<dbReference type="InterPro" id="IPR050168">
    <property type="entry name" value="AAA_ATPase_domain"/>
</dbReference>
<accession>A0A369AYI5</accession>
<dbReference type="FunFam" id="3.40.50.300:FF:000018">
    <property type="entry name" value="Cell division control 48"/>
    <property type="match status" value="1"/>
</dbReference>
<gene>
    <name evidence="8" type="ORF">DFR58_12118</name>
</gene>
<keyword evidence="9" id="KW-1185">Reference proteome</keyword>
<dbReference type="FunFam" id="1.10.8.60:FF:000057">
    <property type="entry name" value="AAA family ATPase, CDC48 subfamily"/>
    <property type="match status" value="1"/>
</dbReference>
<evidence type="ECO:0000256" key="3">
    <source>
        <dbReference type="ARBA" id="ARBA00022741"/>
    </source>
</evidence>
<organism evidence="8 9">
    <name type="scientific">Anaerobacterium chartisolvens</name>
    <dbReference type="NCBI Taxonomy" id="1297424"/>
    <lineage>
        <taxon>Bacteria</taxon>
        <taxon>Bacillati</taxon>
        <taxon>Bacillota</taxon>
        <taxon>Clostridia</taxon>
        <taxon>Eubacteriales</taxon>
        <taxon>Oscillospiraceae</taxon>
        <taxon>Anaerobacterium</taxon>
    </lineage>
</organism>
<dbReference type="InterPro" id="IPR003593">
    <property type="entry name" value="AAA+_ATPase"/>
</dbReference>
<dbReference type="Pfam" id="PF02359">
    <property type="entry name" value="CDC48_N"/>
    <property type="match status" value="1"/>
</dbReference>
<dbReference type="InterPro" id="IPR000641">
    <property type="entry name" value="CbxX/CfxQ"/>
</dbReference>
<dbReference type="InterPro" id="IPR003960">
    <property type="entry name" value="ATPase_AAA_CS"/>
</dbReference>
<dbReference type="SUPFAM" id="SSF54585">
    <property type="entry name" value="Cdc48 domain 2-like"/>
    <property type="match status" value="1"/>
</dbReference>
<dbReference type="GO" id="GO:0005524">
    <property type="term" value="F:ATP binding"/>
    <property type="evidence" value="ECO:0007669"/>
    <property type="project" value="UniProtKB-KW"/>
</dbReference>
<proteinExistence type="inferred from homology"/>
<dbReference type="SMART" id="SM00382">
    <property type="entry name" value="AAA"/>
    <property type="match status" value="2"/>
</dbReference>
<feature type="domain" description="CDC48 N-terminal subdomain" evidence="7">
    <location>
        <begin position="8"/>
        <end position="93"/>
    </location>
</feature>
<protein>
    <submittedName>
        <fullName evidence="8">Transitional endoplasmic reticulum ATPase</fullName>
    </submittedName>
</protein>
<evidence type="ECO:0000256" key="1">
    <source>
        <dbReference type="ARBA" id="ARBA00009833"/>
    </source>
</evidence>
<dbReference type="EMBL" id="QPJT01000021">
    <property type="protein sequence ID" value="RCX12514.1"/>
    <property type="molecule type" value="Genomic_DNA"/>
</dbReference>
<comment type="caution">
    <text evidence="8">The sequence shown here is derived from an EMBL/GenBank/DDBJ whole genome shotgun (WGS) entry which is preliminary data.</text>
</comment>
<feature type="domain" description="AAA+ ATPase" evidence="6">
    <location>
        <begin position="215"/>
        <end position="351"/>
    </location>
</feature>
<dbReference type="GO" id="GO:0005737">
    <property type="term" value="C:cytoplasm"/>
    <property type="evidence" value="ECO:0007669"/>
    <property type="project" value="UniProtKB-ARBA"/>
</dbReference>
<dbReference type="InterPro" id="IPR009010">
    <property type="entry name" value="Asp_de-COase-like_dom_sf"/>
</dbReference>
<dbReference type="Pfam" id="PF02933">
    <property type="entry name" value="CDC48_2"/>
    <property type="match status" value="1"/>
</dbReference>
<dbReference type="FunFam" id="3.40.50.300:FF:000012">
    <property type="entry name" value="Transitional endoplasmic reticulum ATPase"/>
    <property type="match status" value="1"/>
</dbReference>
<comment type="similarity">
    <text evidence="1">Belongs to the AAA ATPase family. CDC48 subfamily.</text>
</comment>
<dbReference type="InterPro" id="IPR003338">
    <property type="entry name" value="CDC4_N-term_subdom"/>
</dbReference>
<dbReference type="FunFam" id="2.40.40.20:FF:000007">
    <property type="entry name" value="AAA family ATPase"/>
    <property type="match status" value="1"/>
</dbReference>
<evidence type="ECO:0000256" key="5">
    <source>
        <dbReference type="RuleBase" id="RU003651"/>
    </source>
</evidence>
<dbReference type="SMART" id="SM01073">
    <property type="entry name" value="CDC48_N"/>
    <property type="match status" value="1"/>
</dbReference>
<dbReference type="SUPFAM" id="SSF50692">
    <property type="entry name" value="ADC-like"/>
    <property type="match status" value="1"/>
</dbReference>
<reference evidence="8 9" key="1">
    <citation type="submission" date="2018-07" db="EMBL/GenBank/DDBJ databases">
        <title>Genomic Encyclopedia of Type Strains, Phase IV (KMG-IV): sequencing the most valuable type-strain genomes for metagenomic binning, comparative biology and taxonomic classification.</title>
        <authorList>
            <person name="Goeker M."/>
        </authorList>
    </citation>
    <scope>NUCLEOTIDE SEQUENCE [LARGE SCALE GENOMIC DNA]</scope>
    <source>
        <strain evidence="8 9">DSM 27016</strain>
    </source>
</reference>
<dbReference type="Gene3D" id="3.40.50.300">
    <property type="entry name" value="P-loop containing nucleotide triphosphate hydrolases"/>
    <property type="match status" value="2"/>
</dbReference>
<dbReference type="Gene3D" id="2.40.40.20">
    <property type="match status" value="1"/>
</dbReference>
<evidence type="ECO:0000259" key="7">
    <source>
        <dbReference type="SMART" id="SM01073"/>
    </source>
</evidence>
<evidence type="ECO:0000256" key="4">
    <source>
        <dbReference type="ARBA" id="ARBA00022840"/>
    </source>
</evidence>
<dbReference type="PROSITE" id="PS00674">
    <property type="entry name" value="AAA"/>
    <property type="match status" value="2"/>
</dbReference>
<keyword evidence="3 5" id="KW-0547">Nucleotide-binding</keyword>
<dbReference type="NCBIfam" id="TIGR01243">
    <property type="entry name" value="CDC48"/>
    <property type="match status" value="1"/>
</dbReference>
<keyword evidence="2" id="KW-0677">Repeat</keyword>
<dbReference type="Gene3D" id="3.10.330.10">
    <property type="match status" value="1"/>
</dbReference>
<dbReference type="Pfam" id="PF17862">
    <property type="entry name" value="AAA_lid_3"/>
    <property type="match status" value="2"/>
</dbReference>
<dbReference type="PANTHER" id="PTHR23077">
    <property type="entry name" value="AAA-FAMILY ATPASE"/>
    <property type="match status" value="1"/>
</dbReference>
<dbReference type="InterPro" id="IPR005938">
    <property type="entry name" value="AAA_ATPase_CDC48"/>
</dbReference>
<evidence type="ECO:0000256" key="2">
    <source>
        <dbReference type="ARBA" id="ARBA00022737"/>
    </source>
</evidence>
<dbReference type="InterPro" id="IPR004201">
    <property type="entry name" value="Cdc48_dom2"/>
</dbReference>
<dbReference type="PRINTS" id="PR00819">
    <property type="entry name" value="CBXCFQXSUPER"/>
</dbReference>
<evidence type="ECO:0000313" key="8">
    <source>
        <dbReference type="EMBL" id="RCX12514.1"/>
    </source>
</evidence>
<dbReference type="Gene3D" id="1.10.8.60">
    <property type="match status" value="2"/>
</dbReference>
<dbReference type="Proteomes" id="UP000253034">
    <property type="component" value="Unassembled WGS sequence"/>
</dbReference>
<keyword evidence="4 5" id="KW-0067">ATP-binding</keyword>
<dbReference type="AlphaFoldDB" id="A0A369AYI5"/>
<dbReference type="InterPro" id="IPR029067">
    <property type="entry name" value="CDC48_domain_2-like_sf"/>
</dbReference>
<dbReference type="InterPro" id="IPR027417">
    <property type="entry name" value="P-loop_NTPase"/>
</dbReference>
<evidence type="ECO:0000313" key="9">
    <source>
        <dbReference type="Proteomes" id="UP000253034"/>
    </source>
</evidence>
<dbReference type="PANTHER" id="PTHR23077:SF171">
    <property type="entry name" value="NUCLEAR VALOSIN-CONTAINING PROTEIN-LIKE"/>
    <property type="match status" value="1"/>
</dbReference>
<name>A0A369AYI5_9FIRM</name>
<dbReference type="InterPro" id="IPR003959">
    <property type="entry name" value="ATPase_AAA_core"/>
</dbReference>
<dbReference type="SUPFAM" id="SSF52540">
    <property type="entry name" value="P-loop containing nucleoside triphosphate hydrolases"/>
    <property type="match status" value="2"/>
</dbReference>
<dbReference type="InterPro" id="IPR041569">
    <property type="entry name" value="AAA_lid_3"/>
</dbReference>
<dbReference type="GO" id="GO:0016887">
    <property type="term" value="F:ATP hydrolysis activity"/>
    <property type="evidence" value="ECO:0007669"/>
    <property type="project" value="InterPro"/>
</dbReference>
<evidence type="ECO:0000259" key="6">
    <source>
        <dbReference type="SMART" id="SM00382"/>
    </source>
</evidence>
<feature type="domain" description="AAA+ ATPase" evidence="6">
    <location>
        <begin position="488"/>
        <end position="626"/>
    </location>
</feature>